<dbReference type="EMBL" id="GBRH01257483">
    <property type="protein sequence ID" value="JAD40412.1"/>
    <property type="molecule type" value="Transcribed_RNA"/>
</dbReference>
<protein>
    <submittedName>
        <fullName evidence="1">Uncharacterized protein</fullName>
    </submittedName>
</protein>
<sequence length="27" mass="3263">MVRNHLMRKKLGPRFTSLQQISYNKCL</sequence>
<name>A0A0A9A046_ARUDO</name>
<dbReference type="AlphaFoldDB" id="A0A0A9A046"/>
<accession>A0A0A9A046</accession>
<reference evidence="1" key="2">
    <citation type="journal article" date="2015" name="Data Brief">
        <title>Shoot transcriptome of the giant reed, Arundo donax.</title>
        <authorList>
            <person name="Barrero R.A."/>
            <person name="Guerrero F.D."/>
            <person name="Moolhuijzen P."/>
            <person name="Goolsby J.A."/>
            <person name="Tidwell J."/>
            <person name="Bellgard S.E."/>
            <person name="Bellgard M.I."/>
        </authorList>
    </citation>
    <scope>NUCLEOTIDE SEQUENCE</scope>
    <source>
        <tissue evidence="1">Shoot tissue taken approximately 20 cm above the soil surface</tissue>
    </source>
</reference>
<proteinExistence type="predicted"/>
<reference evidence="1" key="1">
    <citation type="submission" date="2014-09" db="EMBL/GenBank/DDBJ databases">
        <authorList>
            <person name="Magalhaes I.L.F."/>
            <person name="Oliveira U."/>
            <person name="Santos F.R."/>
            <person name="Vidigal T.H.D.A."/>
            <person name="Brescovit A.D."/>
            <person name="Santos A.J."/>
        </authorList>
    </citation>
    <scope>NUCLEOTIDE SEQUENCE</scope>
    <source>
        <tissue evidence="1">Shoot tissue taken approximately 20 cm above the soil surface</tissue>
    </source>
</reference>
<organism evidence="1">
    <name type="scientific">Arundo donax</name>
    <name type="common">Giant reed</name>
    <name type="synonym">Donax arundinaceus</name>
    <dbReference type="NCBI Taxonomy" id="35708"/>
    <lineage>
        <taxon>Eukaryota</taxon>
        <taxon>Viridiplantae</taxon>
        <taxon>Streptophyta</taxon>
        <taxon>Embryophyta</taxon>
        <taxon>Tracheophyta</taxon>
        <taxon>Spermatophyta</taxon>
        <taxon>Magnoliopsida</taxon>
        <taxon>Liliopsida</taxon>
        <taxon>Poales</taxon>
        <taxon>Poaceae</taxon>
        <taxon>PACMAD clade</taxon>
        <taxon>Arundinoideae</taxon>
        <taxon>Arundineae</taxon>
        <taxon>Arundo</taxon>
    </lineage>
</organism>
<evidence type="ECO:0000313" key="1">
    <source>
        <dbReference type="EMBL" id="JAD40412.1"/>
    </source>
</evidence>